<dbReference type="Proteomes" id="UP000034504">
    <property type="component" value="Unassembled WGS sequence"/>
</dbReference>
<feature type="transmembrane region" description="Helical" evidence="1">
    <location>
        <begin position="35"/>
        <end position="55"/>
    </location>
</feature>
<organism evidence="2 3">
    <name type="scientific">candidate division WWE3 bacterium GW2011_GWC2_44_9</name>
    <dbReference type="NCBI Taxonomy" id="1619125"/>
    <lineage>
        <taxon>Bacteria</taxon>
        <taxon>Katanobacteria</taxon>
    </lineage>
</organism>
<feature type="transmembrane region" description="Helical" evidence="1">
    <location>
        <begin position="165"/>
        <end position="183"/>
    </location>
</feature>
<comment type="caution">
    <text evidence="2">The sequence shown here is derived from an EMBL/GenBank/DDBJ whole genome shotgun (WGS) entry which is preliminary data.</text>
</comment>
<evidence type="ECO:0008006" key="4">
    <source>
        <dbReference type="Google" id="ProtNLM"/>
    </source>
</evidence>
<keyword evidence="1" id="KW-0472">Membrane</keyword>
<dbReference type="EMBL" id="LCJU01000011">
    <property type="protein sequence ID" value="KKT84759.1"/>
    <property type="molecule type" value="Genomic_DNA"/>
</dbReference>
<keyword evidence="1" id="KW-0812">Transmembrane</keyword>
<keyword evidence="1" id="KW-1133">Transmembrane helix</keyword>
<dbReference type="AlphaFoldDB" id="A0A0G1NKP0"/>
<gene>
    <name evidence="2" type="ORF">UW82_C0011G0006</name>
</gene>
<evidence type="ECO:0000313" key="2">
    <source>
        <dbReference type="EMBL" id="KKT84759.1"/>
    </source>
</evidence>
<evidence type="ECO:0000256" key="1">
    <source>
        <dbReference type="SAM" id="Phobius"/>
    </source>
</evidence>
<sequence>MLIRLYISLLSGAVFLAALMLVADSTDRIWQVGRASGVAAFVIMTMAVCFGLIQSSKALIKIRIMLQPTALEIHRSLTWAGLTLVGVHAVTLLLIMGYTLTYTVGLGILAACLIVLLIITSELRNKIVSLKVWRTIHYSSFVCYLLFLVHGFSSGTDSREPWMRALYITSLALVIGLASLRILNRN</sequence>
<name>A0A0G1NKP0_UNCKA</name>
<reference evidence="2 3" key="1">
    <citation type="journal article" date="2015" name="Nature">
        <title>rRNA introns, odd ribosomes, and small enigmatic genomes across a large radiation of phyla.</title>
        <authorList>
            <person name="Brown C.T."/>
            <person name="Hug L.A."/>
            <person name="Thomas B.C."/>
            <person name="Sharon I."/>
            <person name="Castelle C.J."/>
            <person name="Singh A."/>
            <person name="Wilkins M.J."/>
            <person name="Williams K.H."/>
            <person name="Banfield J.F."/>
        </authorList>
    </citation>
    <scope>NUCLEOTIDE SEQUENCE [LARGE SCALE GENOMIC DNA]</scope>
</reference>
<protein>
    <recommendedName>
        <fullName evidence="4">Ferric oxidoreductase domain-containing protein</fullName>
    </recommendedName>
</protein>
<evidence type="ECO:0000313" key="3">
    <source>
        <dbReference type="Proteomes" id="UP000034504"/>
    </source>
</evidence>
<feature type="transmembrane region" description="Helical" evidence="1">
    <location>
        <begin position="76"/>
        <end position="98"/>
    </location>
</feature>
<proteinExistence type="predicted"/>
<accession>A0A0G1NKP0</accession>
<feature type="transmembrane region" description="Helical" evidence="1">
    <location>
        <begin position="104"/>
        <end position="123"/>
    </location>
</feature>
<feature type="transmembrane region" description="Helical" evidence="1">
    <location>
        <begin position="135"/>
        <end position="153"/>
    </location>
</feature>